<dbReference type="Proteomes" id="UP000215134">
    <property type="component" value="Chromosome 1"/>
</dbReference>
<proteinExistence type="predicted"/>
<dbReference type="EMBL" id="LT906479">
    <property type="protein sequence ID" value="SNW03404.1"/>
    <property type="molecule type" value="Genomic_DNA"/>
</dbReference>
<sequence length="932" mass="105598">MGESFPVTLDEWNTALVKAIFFDPSCAGSTLSRIDATGRIFDEFKGCRSKDEAKRSFLDAFGKTPYEIRARFKCTTKNAALTQRDGIPPYFAALYLTLLSASADDDTYEVGDFRARFAILLGFSELQNFSFSDLPALWHQLADWSRRRRELKGDCAELILPVPPASEKLIGHSKRLSFPCYKDENRLRDLLANEKLDSHSSFQKVNEAIHRQLFFFNEVFNYEVKTFNCFLLSASWQQAFNSPFWGAVRDITRYDESQKIAENGRFCIQLDYADLWHPEIYLLMDQKGADVFTVQETYTLPQQTSIYTKGYYQSNIDSMLIHLSSLSQKQNKGLYQSRIGMALQVGCLPLFQDDSGYISSDGHYFDDGPVCLVIDSSYVKNISVVSKHINLKFSFLGFNSERDKWSILFFDAISRQALTSLAKALPQSIQRFLIQSWMPARPRLIGGARFGQAVLLNPASTPFIHMEGVNSGRFVICDSMGNELATGELSLSDEGLYISPEKLVSIHGQTLCRYLLTVDQQITPLTYDVHVLDHAPEALYRRLKEPSNWLVDGPLGVLVPLDDVARSESNSEFVNKQKLSPMGGEWSLWQQHESPPVERELTGLHSIPVALDWLAEALSLRFQRRSTLSFNELNKHLVPVSRAIGIPAWRLRRMLFASGWLSVVESRYTPYASVIQAPRTISLLDDKARTVARICGMMTKSERNHLQNALEDNEHLERWSIRGHDLATGCITLNLSNVDRAKLLVKQFGLQLITKADFSVSPLGAVILPITQIENIPSLPVNVNVSTWLEAKNDWSGESVLIDHNCNAFVRCREKQRNRYFIITKNGYWRTDSFAWGLMAQTIFSKKKLGLRSHNGDLHWSKSLIALPPSLTQWWLHFAGGCLSIGDDGHVSFVGGGSSIWGDLDRSETTTQEYHNRAIVRRSRALKLRKGR</sequence>
<dbReference type="OrthoDB" id="8191497at2"/>
<dbReference type="KEGG" id="sfj:SAMEA4384070_3286"/>
<evidence type="ECO:0000313" key="1">
    <source>
        <dbReference type="EMBL" id="SNW03404.1"/>
    </source>
</evidence>
<protein>
    <submittedName>
        <fullName evidence="1">Uncharacterized protein</fullName>
    </submittedName>
</protein>
<dbReference type="AlphaFoldDB" id="A0A240C5Z8"/>
<organism evidence="1 2">
    <name type="scientific">Serratia ficaria</name>
    <dbReference type="NCBI Taxonomy" id="61651"/>
    <lineage>
        <taxon>Bacteria</taxon>
        <taxon>Pseudomonadati</taxon>
        <taxon>Pseudomonadota</taxon>
        <taxon>Gammaproteobacteria</taxon>
        <taxon>Enterobacterales</taxon>
        <taxon>Yersiniaceae</taxon>
        <taxon>Serratia</taxon>
    </lineage>
</organism>
<accession>A0A240C5Z8</accession>
<dbReference type="RefSeq" id="WP_145957253.1">
    <property type="nucleotide sequence ID" value="NZ_CAMIQD010000001.1"/>
</dbReference>
<dbReference type="GeneID" id="75030009"/>
<evidence type="ECO:0000313" key="2">
    <source>
        <dbReference type="Proteomes" id="UP000215134"/>
    </source>
</evidence>
<keyword evidence="2" id="KW-1185">Reference proteome</keyword>
<reference evidence="1 2" key="1">
    <citation type="submission" date="2017-06" db="EMBL/GenBank/DDBJ databases">
        <authorList>
            <consortium name="Pathogen Informatics"/>
        </authorList>
    </citation>
    <scope>NUCLEOTIDE SEQUENCE [LARGE SCALE GENOMIC DNA]</scope>
    <source>
        <strain evidence="1 2">NCTC12148</strain>
    </source>
</reference>
<gene>
    <name evidence="1" type="ORF">SAMEA4384070_03286</name>
</gene>
<name>A0A240C5Z8_SERFI</name>